<keyword evidence="1" id="KW-0472">Membrane</keyword>
<reference evidence="2" key="1">
    <citation type="submission" date="2020-03" db="EMBL/GenBank/DDBJ databases">
        <title>A transcriptome and proteome of the tick Rhipicephalus microplus shaped by the genetic composition of its hosts and developmental stage.</title>
        <authorList>
            <person name="Garcia G.R."/>
            <person name="Ribeiro J.M.C."/>
            <person name="Maruyama S.R."/>
            <person name="Gardinasse L.G."/>
            <person name="Nelson K."/>
            <person name="Ferreira B.R."/>
            <person name="Andrade T.G."/>
            <person name="Santos I.K.F.M."/>
        </authorList>
    </citation>
    <scope>NUCLEOTIDE SEQUENCE</scope>
    <source>
        <strain evidence="2">NSGR</strain>
        <tissue evidence="2">Salivary glands</tissue>
    </source>
</reference>
<evidence type="ECO:0000256" key="1">
    <source>
        <dbReference type="SAM" id="Phobius"/>
    </source>
</evidence>
<name>A0A6G5AFT8_RHIMP</name>
<keyword evidence="1" id="KW-1133">Transmembrane helix</keyword>
<keyword evidence="1" id="KW-0812">Transmembrane</keyword>
<evidence type="ECO:0000313" key="2">
    <source>
        <dbReference type="EMBL" id="NIE49784.1"/>
    </source>
</evidence>
<sequence>MHVALVIFQMEVCTLWNAYRPGVQQFHVLHFRDIYATDAFTFYFPFRYFGAIAPLVYKALPLWLVLYEVGMNDKMWGCFARVHIYMPFEVSFSSFVTFGHVTTLQMQVYAVHLVCIGA</sequence>
<dbReference type="AlphaFoldDB" id="A0A6G5AFT8"/>
<feature type="transmembrane region" description="Helical" evidence="1">
    <location>
        <begin position="48"/>
        <end position="67"/>
    </location>
</feature>
<dbReference type="EMBL" id="GIKN01007511">
    <property type="protein sequence ID" value="NIE49784.1"/>
    <property type="molecule type" value="Transcribed_RNA"/>
</dbReference>
<accession>A0A6G5AFT8</accession>
<proteinExistence type="predicted"/>
<organism evidence="2">
    <name type="scientific">Rhipicephalus microplus</name>
    <name type="common">Cattle tick</name>
    <name type="synonym">Boophilus microplus</name>
    <dbReference type="NCBI Taxonomy" id="6941"/>
    <lineage>
        <taxon>Eukaryota</taxon>
        <taxon>Metazoa</taxon>
        <taxon>Ecdysozoa</taxon>
        <taxon>Arthropoda</taxon>
        <taxon>Chelicerata</taxon>
        <taxon>Arachnida</taxon>
        <taxon>Acari</taxon>
        <taxon>Parasitiformes</taxon>
        <taxon>Ixodida</taxon>
        <taxon>Ixodoidea</taxon>
        <taxon>Ixodidae</taxon>
        <taxon>Rhipicephalinae</taxon>
        <taxon>Rhipicephalus</taxon>
        <taxon>Boophilus</taxon>
    </lineage>
</organism>
<protein>
    <submittedName>
        <fullName evidence="2">Uncharacterized protein</fullName>
    </submittedName>
</protein>